<dbReference type="InterPro" id="IPR010903">
    <property type="entry name" value="DUF1517"/>
</dbReference>
<evidence type="ECO:0000256" key="1">
    <source>
        <dbReference type="SAM" id="MobiDB-lite"/>
    </source>
</evidence>
<dbReference type="Proteomes" id="UP000541444">
    <property type="component" value="Unassembled WGS sequence"/>
</dbReference>
<name>A0A7J7N780_9MAGN</name>
<dbReference type="PANTHER" id="PTHR33975">
    <property type="entry name" value="MYELIN-ASSOCIATED OLIGODENDROCYTE BASIC PROTEIN"/>
    <property type="match status" value="1"/>
</dbReference>
<dbReference type="AlphaFoldDB" id="A0A7J7N780"/>
<protein>
    <submittedName>
        <fullName evidence="2">Uncharacterized protein</fullName>
    </submittedName>
</protein>
<keyword evidence="3" id="KW-1185">Reference proteome</keyword>
<proteinExistence type="predicted"/>
<evidence type="ECO:0000313" key="2">
    <source>
        <dbReference type="EMBL" id="KAF6162758.1"/>
    </source>
</evidence>
<accession>A0A7J7N780</accession>
<gene>
    <name evidence="2" type="ORF">GIB67_029027</name>
</gene>
<reference evidence="2 3" key="1">
    <citation type="journal article" date="2020" name="IScience">
        <title>Genome Sequencing of the Endangered Kingdonia uniflora (Circaeasteraceae, Ranunculales) Reveals Potential Mechanisms of Evolutionary Specialization.</title>
        <authorList>
            <person name="Sun Y."/>
            <person name="Deng T."/>
            <person name="Zhang A."/>
            <person name="Moore M.J."/>
            <person name="Landis J.B."/>
            <person name="Lin N."/>
            <person name="Zhang H."/>
            <person name="Zhang X."/>
            <person name="Huang J."/>
            <person name="Zhang X."/>
            <person name="Sun H."/>
            <person name="Wang H."/>
        </authorList>
    </citation>
    <scope>NUCLEOTIDE SEQUENCE [LARGE SCALE GENOMIC DNA]</scope>
    <source>
        <strain evidence="2">TB1705</strain>
        <tissue evidence="2">Leaf</tissue>
    </source>
</reference>
<dbReference type="PANTHER" id="PTHR33975:SF2">
    <property type="entry name" value="MYELIN-ASSOCIATED OLIGODENDROCYTE BASIC PROTEIN"/>
    <property type="match status" value="1"/>
</dbReference>
<dbReference type="GO" id="GO:0009507">
    <property type="term" value="C:chloroplast"/>
    <property type="evidence" value="ECO:0007669"/>
    <property type="project" value="TreeGrafter"/>
</dbReference>
<dbReference type="Pfam" id="PF07466">
    <property type="entry name" value="DUF1517"/>
    <property type="match status" value="2"/>
</dbReference>
<feature type="region of interest" description="Disordered" evidence="1">
    <location>
        <begin position="1"/>
        <end position="43"/>
    </location>
</feature>
<sequence>MISPSLLKPAPDDELPLSSSKSYSTSTSPSLSKLAPNGELSPSSSRSYILIQVGLLSKVRSFQKDLDRITETTDTSSSEGSSYVLKEIISALLRHSDCWISCYSSMTILVAVKGYHKLLAINNSEDLTKVLQKLGSIPSKKTMTVEVLWTPRQENDTLSKQEMLEDYPLLRPLDVVQDGAK</sequence>
<evidence type="ECO:0000313" key="3">
    <source>
        <dbReference type="Proteomes" id="UP000541444"/>
    </source>
</evidence>
<dbReference type="InterPro" id="IPR053023">
    <property type="entry name" value="FLAP_modulator"/>
</dbReference>
<organism evidence="2 3">
    <name type="scientific">Kingdonia uniflora</name>
    <dbReference type="NCBI Taxonomy" id="39325"/>
    <lineage>
        <taxon>Eukaryota</taxon>
        <taxon>Viridiplantae</taxon>
        <taxon>Streptophyta</taxon>
        <taxon>Embryophyta</taxon>
        <taxon>Tracheophyta</taxon>
        <taxon>Spermatophyta</taxon>
        <taxon>Magnoliopsida</taxon>
        <taxon>Ranunculales</taxon>
        <taxon>Circaeasteraceae</taxon>
        <taxon>Kingdonia</taxon>
    </lineage>
</organism>
<dbReference type="OrthoDB" id="542507at2759"/>
<dbReference type="EMBL" id="JACGCM010001011">
    <property type="protein sequence ID" value="KAF6162758.1"/>
    <property type="molecule type" value="Genomic_DNA"/>
</dbReference>
<comment type="caution">
    <text evidence="2">The sequence shown here is derived from an EMBL/GenBank/DDBJ whole genome shotgun (WGS) entry which is preliminary data.</text>
</comment>
<feature type="compositionally biased region" description="Low complexity" evidence="1">
    <location>
        <begin position="16"/>
        <end position="34"/>
    </location>
</feature>